<organism evidence="1 2">
    <name type="scientific">Paenibacillus validus</name>
    <dbReference type="NCBI Taxonomy" id="44253"/>
    <lineage>
        <taxon>Bacteria</taxon>
        <taxon>Bacillati</taxon>
        <taxon>Bacillota</taxon>
        <taxon>Bacilli</taxon>
        <taxon>Bacillales</taxon>
        <taxon>Paenibacillaceae</taxon>
        <taxon>Paenibacillus</taxon>
    </lineage>
</organism>
<proteinExistence type="predicted"/>
<evidence type="ECO:0000313" key="2">
    <source>
        <dbReference type="Proteomes" id="UP000450917"/>
    </source>
</evidence>
<gene>
    <name evidence="1" type="ORF">GNP93_05560</name>
</gene>
<keyword evidence="2" id="KW-1185">Reference proteome</keyword>
<dbReference type="Proteomes" id="UP000450917">
    <property type="component" value="Unassembled WGS sequence"/>
</dbReference>
<protein>
    <submittedName>
        <fullName evidence="1">Uncharacterized protein</fullName>
    </submittedName>
</protein>
<dbReference type="EMBL" id="WNZX01000003">
    <property type="protein sequence ID" value="MUG70144.1"/>
    <property type="molecule type" value="Genomic_DNA"/>
</dbReference>
<dbReference type="RefSeq" id="WP_127606431.1">
    <property type="nucleotide sequence ID" value="NZ_JARTHJ010000005.1"/>
</dbReference>
<sequence>MITHGISNQTEPPQFSVSQNGPIQVICSSTPVTETALITFEGGGNVQPLPVPVPACFTTALFSPQWLTLIEAGAGGTGNFSNEPSPVTIIFTPASNQADITFGNPLSEVNFFYTSATPLTINAFDANNNLVATATGPSNAPPFNVFSPLGVNAGFNRITRITVIGAANQFGIDNLTLTRIREYFTMQAQMMSTP</sequence>
<evidence type="ECO:0000313" key="1">
    <source>
        <dbReference type="EMBL" id="MUG70144.1"/>
    </source>
</evidence>
<reference evidence="1 2" key="1">
    <citation type="submission" date="2019-11" db="EMBL/GenBank/DDBJ databases">
        <title>Draft genome sequences of five Paenibacillus species of dairy origin.</title>
        <authorList>
            <person name="Olajide A.M."/>
            <person name="Chen S."/>
            <person name="Lapointe G."/>
        </authorList>
    </citation>
    <scope>NUCLEOTIDE SEQUENCE [LARGE SCALE GENOMIC DNA]</scope>
    <source>
        <strain evidence="1 2">2CS3</strain>
    </source>
</reference>
<comment type="caution">
    <text evidence="1">The sequence shown here is derived from an EMBL/GenBank/DDBJ whole genome shotgun (WGS) entry which is preliminary data.</text>
</comment>
<name>A0A7X2Z899_9BACL</name>
<accession>A0A7X2Z899</accession>
<dbReference type="AlphaFoldDB" id="A0A7X2Z899"/>